<feature type="non-terminal residue" evidence="1">
    <location>
        <position position="130"/>
    </location>
</feature>
<proteinExistence type="predicted"/>
<reference evidence="1" key="1">
    <citation type="submission" date="2022-04" db="EMBL/GenBank/DDBJ databases">
        <title>A functionally conserved STORR gene fusion in Papaver species that diverged 16.8 million years ago.</title>
        <authorList>
            <person name="Catania T."/>
        </authorList>
    </citation>
    <scope>NUCLEOTIDE SEQUENCE</scope>
    <source>
        <strain evidence="1">S-188037</strain>
    </source>
</reference>
<evidence type="ECO:0000313" key="2">
    <source>
        <dbReference type="Proteomes" id="UP001202328"/>
    </source>
</evidence>
<keyword evidence="2" id="KW-1185">Reference proteome</keyword>
<comment type="caution">
    <text evidence="1">The sequence shown here is derived from an EMBL/GenBank/DDBJ whole genome shotgun (WGS) entry which is preliminary data.</text>
</comment>
<gene>
    <name evidence="1" type="ORF">MKW98_028038</name>
</gene>
<evidence type="ECO:0000313" key="1">
    <source>
        <dbReference type="EMBL" id="KAI3927189.1"/>
    </source>
</evidence>
<protein>
    <submittedName>
        <fullName evidence="1">Uncharacterized protein</fullName>
    </submittedName>
</protein>
<dbReference type="EMBL" id="JAJJMB010007795">
    <property type="protein sequence ID" value="KAI3927189.1"/>
    <property type="molecule type" value="Genomic_DNA"/>
</dbReference>
<organism evidence="1 2">
    <name type="scientific">Papaver atlanticum</name>
    <dbReference type="NCBI Taxonomy" id="357466"/>
    <lineage>
        <taxon>Eukaryota</taxon>
        <taxon>Viridiplantae</taxon>
        <taxon>Streptophyta</taxon>
        <taxon>Embryophyta</taxon>
        <taxon>Tracheophyta</taxon>
        <taxon>Spermatophyta</taxon>
        <taxon>Magnoliopsida</taxon>
        <taxon>Ranunculales</taxon>
        <taxon>Papaveraceae</taxon>
        <taxon>Papaveroideae</taxon>
        <taxon>Papaver</taxon>
    </lineage>
</organism>
<dbReference type="Proteomes" id="UP001202328">
    <property type="component" value="Unassembled WGS sequence"/>
</dbReference>
<sequence length="130" mass="15106">MLPEKWCSIMIGTKMNWVSALKRDRDEEVEVTTTGVRPLTSVEVSRRLKNRNKALAIKKGFARKLLRVLIRFWIPARQTLMWINMSQKPLYVTRPEKTLAKMDCTLFNDLDRLGKSDIIDNVGTENEQPT</sequence>
<dbReference type="AlphaFoldDB" id="A0AAD4SYF1"/>
<name>A0AAD4SYF1_9MAGN</name>
<accession>A0AAD4SYF1</accession>